<accession>A0ABP1GBQ5</accession>
<dbReference type="Gene3D" id="1.10.287.110">
    <property type="entry name" value="DnaJ domain"/>
    <property type="match status" value="1"/>
</dbReference>
<dbReference type="Proteomes" id="UP001497392">
    <property type="component" value="Unassembled WGS sequence"/>
</dbReference>
<feature type="region of interest" description="Disordered" evidence="1">
    <location>
        <begin position="576"/>
        <end position="636"/>
    </location>
</feature>
<keyword evidence="5" id="KW-1185">Reference proteome</keyword>
<dbReference type="SMART" id="SM00271">
    <property type="entry name" value="DnaJ"/>
    <property type="match status" value="1"/>
</dbReference>
<protein>
    <submittedName>
        <fullName evidence="4">G10587 protein</fullName>
    </submittedName>
</protein>
<dbReference type="CDD" id="cd06257">
    <property type="entry name" value="DnaJ"/>
    <property type="match status" value="1"/>
</dbReference>
<feature type="compositionally biased region" description="Basic and acidic residues" evidence="1">
    <location>
        <begin position="345"/>
        <end position="370"/>
    </location>
</feature>
<dbReference type="InterPro" id="IPR001623">
    <property type="entry name" value="DnaJ_domain"/>
</dbReference>
<evidence type="ECO:0000313" key="4">
    <source>
        <dbReference type="EMBL" id="CAL5227588.1"/>
    </source>
</evidence>
<name>A0ABP1GBQ5_9CHLO</name>
<evidence type="ECO:0000259" key="3">
    <source>
        <dbReference type="PROSITE" id="PS50090"/>
    </source>
</evidence>
<evidence type="ECO:0000259" key="2">
    <source>
        <dbReference type="PROSITE" id="PS50076"/>
    </source>
</evidence>
<dbReference type="InterPro" id="IPR018253">
    <property type="entry name" value="DnaJ_domain_CS"/>
</dbReference>
<dbReference type="EMBL" id="CAXHTA020000017">
    <property type="protein sequence ID" value="CAL5227588.1"/>
    <property type="molecule type" value="Genomic_DNA"/>
</dbReference>
<evidence type="ECO:0000313" key="5">
    <source>
        <dbReference type="Proteomes" id="UP001497392"/>
    </source>
</evidence>
<dbReference type="Pfam" id="PF23082">
    <property type="entry name" value="Myb_DNA-binding_2"/>
    <property type="match status" value="1"/>
</dbReference>
<dbReference type="InterPro" id="IPR001005">
    <property type="entry name" value="SANT/Myb"/>
</dbReference>
<feature type="region of interest" description="Disordered" evidence="1">
    <location>
        <begin position="66"/>
        <end position="105"/>
    </location>
</feature>
<organism evidence="4 5">
    <name type="scientific">Coccomyxa viridis</name>
    <dbReference type="NCBI Taxonomy" id="1274662"/>
    <lineage>
        <taxon>Eukaryota</taxon>
        <taxon>Viridiplantae</taxon>
        <taxon>Chlorophyta</taxon>
        <taxon>core chlorophytes</taxon>
        <taxon>Trebouxiophyceae</taxon>
        <taxon>Trebouxiophyceae incertae sedis</taxon>
        <taxon>Coccomyxaceae</taxon>
        <taxon>Coccomyxa</taxon>
    </lineage>
</organism>
<dbReference type="InterPro" id="IPR036869">
    <property type="entry name" value="J_dom_sf"/>
</dbReference>
<reference evidence="4 5" key="1">
    <citation type="submission" date="2024-06" db="EMBL/GenBank/DDBJ databases">
        <authorList>
            <person name="Kraege A."/>
            <person name="Thomma B."/>
        </authorList>
    </citation>
    <scope>NUCLEOTIDE SEQUENCE [LARGE SCALE GENOMIC DNA]</scope>
</reference>
<comment type="caution">
    <text evidence="4">The sequence shown here is derived from an EMBL/GenBank/DDBJ whole genome shotgun (WGS) entry which is preliminary data.</text>
</comment>
<dbReference type="Gene3D" id="1.10.10.60">
    <property type="entry name" value="Homeodomain-like"/>
    <property type="match status" value="2"/>
</dbReference>
<evidence type="ECO:0000256" key="1">
    <source>
        <dbReference type="SAM" id="MobiDB-lite"/>
    </source>
</evidence>
<dbReference type="PROSITE" id="PS50076">
    <property type="entry name" value="DNAJ_2"/>
    <property type="match status" value="1"/>
</dbReference>
<feature type="domain" description="Myb-like" evidence="3">
    <location>
        <begin position="628"/>
        <end position="682"/>
    </location>
</feature>
<proteinExistence type="predicted"/>
<feature type="domain" description="J" evidence="2">
    <location>
        <begin position="113"/>
        <end position="188"/>
    </location>
</feature>
<dbReference type="InterPro" id="IPR009057">
    <property type="entry name" value="Homeodomain-like_sf"/>
</dbReference>
<feature type="region of interest" description="Disordered" evidence="1">
    <location>
        <begin position="311"/>
        <end position="370"/>
    </location>
</feature>
<dbReference type="InterPro" id="IPR044634">
    <property type="entry name" value="Zuotin/DnaJC2"/>
</dbReference>
<dbReference type="PROSITE" id="PS00636">
    <property type="entry name" value="DNAJ_1"/>
    <property type="match status" value="1"/>
</dbReference>
<dbReference type="PRINTS" id="PR00625">
    <property type="entry name" value="JDOMAIN"/>
</dbReference>
<dbReference type="PANTHER" id="PTHR43999:SF1">
    <property type="entry name" value="DNAJ HOMOLOG SUBFAMILY C MEMBER 2"/>
    <property type="match status" value="1"/>
</dbReference>
<dbReference type="SMART" id="SM00717">
    <property type="entry name" value="SANT"/>
    <property type="match status" value="2"/>
</dbReference>
<dbReference type="Pfam" id="PF21884">
    <property type="entry name" value="ZUO1-like_ZHD"/>
    <property type="match status" value="1"/>
</dbReference>
<feature type="compositionally biased region" description="Basic and acidic residues" evidence="1">
    <location>
        <begin position="311"/>
        <end position="338"/>
    </location>
</feature>
<sequence length="692" mass="77267">MARGHGFLALEWIQSAVPPNGSAVLCSLAAPVKHVGKDAAGHIFHDFALKQSGLLAYNEEETTLQKAGEQAKLPVKDSASTESLLNAEDQPPPGTNWKSKKKKKKKGKDGRLDLYALLGLQNERWTATDAQIKLAYRKSALEHHPDKAGAAIADEDTKSAIEEKFKSIQEAYETLSDPAKRREFDSTDDFDDTLPMDCAPEDFLKVFGPAFRRNSRWSVQTPVPEVGDEGTPFQQVDKFYDFWFSFKSWREFPHPDEEDIEQAECREEKRWLERMNSKLREQGKKEEKRRLKEFVENAYRCDPRVIAHKEAQRAERERKKMEKHLERQRKQEAEEKALADAAALKAEEDARAAESAAEARKQRQIEKKATQKERARLRALTADQGAAVDEMVELLCANLQKDELAALNTSMSAEGLSQKQQQDMVKAKVEEVEHALYGAQRAKEEAAKRAALEERLAKRAAEREKIDKAKDWSEEEVRMLEKALDKFPPGTVKRWETVAAYVRTRSVNEVLDMVKHGLKAGKFAPKQDTFNVVKKRQANTVIASEASSRMEAFTDVEVNLSGEAAQSAGPAAAGLVANGHAPEANGHPSPRSASKRAPAPMPALAKQALSENGISPRPSANGKSSGAKKGDSADAWSKAQTDALVLALKQYNKDHPERWDRVATAVDGKSKQACRARYREMREEHKAKKPGS</sequence>
<dbReference type="Pfam" id="PF00226">
    <property type="entry name" value="DnaJ"/>
    <property type="match status" value="1"/>
</dbReference>
<dbReference type="InterPro" id="IPR054076">
    <property type="entry name" value="ZUO1-like_ZHD"/>
</dbReference>
<dbReference type="SUPFAM" id="SSF46689">
    <property type="entry name" value="Homeodomain-like"/>
    <property type="match status" value="2"/>
</dbReference>
<dbReference type="PROSITE" id="PS50090">
    <property type="entry name" value="MYB_LIKE"/>
    <property type="match status" value="1"/>
</dbReference>
<dbReference type="SUPFAM" id="SSF46565">
    <property type="entry name" value="Chaperone J-domain"/>
    <property type="match status" value="1"/>
</dbReference>
<dbReference type="PANTHER" id="PTHR43999">
    <property type="entry name" value="DNAJ HOMOLOG SUBFAMILY C MEMBER 2"/>
    <property type="match status" value="1"/>
</dbReference>
<gene>
    <name evidence="4" type="primary">g10587</name>
    <name evidence="4" type="ORF">VP750_LOCUS9494</name>
</gene>
<dbReference type="CDD" id="cd00167">
    <property type="entry name" value="SANT"/>
    <property type="match status" value="2"/>
</dbReference>